<comment type="caution">
    <text evidence="1">The sequence shown here is derived from an EMBL/GenBank/DDBJ whole genome shotgun (WGS) entry which is preliminary data.</text>
</comment>
<dbReference type="EMBL" id="NHTK01001346">
    <property type="protein sequence ID" value="PPQ99806.1"/>
    <property type="molecule type" value="Genomic_DNA"/>
</dbReference>
<evidence type="ECO:0000313" key="2">
    <source>
        <dbReference type="Proteomes" id="UP000284842"/>
    </source>
</evidence>
<accession>A0A409Y9M1</accession>
<dbReference type="AlphaFoldDB" id="A0A409Y9M1"/>
<dbReference type="InParanoid" id="A0A409Y9M1"/>
<gene>
    <name evidence="1" type="ORF">CVT24_009656</name>
</gene>
<protein>
    <submittedName>
        <fullName evidence="1">Uncharacterized protein</fullName>
    </submittedName>
</protein>
<dbReference type="Proteomes" id="UP000284842">
    <property type="component" value="Unassembled WGS sequence"/>
</dbReference>
<name>A0A409Y9M1_9AGAR</name>
<proteinExistence type="predicted"/>
<evidence type="ECO:0000313" key="1">
    <source>
        <dbReference type="EMBL" id="PPQ99806.1"/>
    </source>
</evidence>
<keyword evidence="2" id="KW-1185">Reference proteome</keyword>
<reference evidence="1 2" key="1">
    <citation type="journal article" date="2018" name="Evol. Lett.">
        <title>Horizontal gene cluster transfer increased hallucinogenic mushroom diversity.</title>
        <authorList>
            <person name="Reynolds H.T."/>
            <person name="Vijayakumar V."/>
            <person name="Gluck-Thaler E."/>
            <person name="Korotkin H.B."/>
            <person name="Matheny P.B."/>
            <person name="Slot J.C."/>
        </authorList>
    </citation>
    <scope>NUCLEOTIDE SEQUENCE [LARGE SCALE GENOMIC DNA]</scope>
    <source>
        <strain evidence="1 2">2629</strain>
    </source>
</reference>
<organism evidence="1 2">
    <name type="scientific">Panaeolus cyanescens</name>
    <dbReference type="NCBI Taxonomy" id="181874"/>
    <lineage>
        <taxon>Eukaryota</taxon>
        <taxon>Fungi</taxon>
        <taxon>Dikarya</taxon>
        <taxon>Basidiomycota</taxon>
        <taxon>Agaricomycotina</taxon>
        <taxon>Agaricomycetes</taxon>
        <taxon>Agaricomycetidae</taxon>
        <taxon>Agaricales</taxon>
        <taxon>Agaricineae</taxon>
        <taxon>Galeropsidaceae</taxon>
        <taxon>Panaeolus</taxon>
    </lineage>
</organism>
<sequence length="106" mass="11381">MSQQTQVKFIDQATMLKEYLRSIKQRSLKTNHPEAQPSTTSTSGSTIIETVAFNNGAVGFLPISDLLETAKLENDHLPFGSAATCTVGTLFSQSTDYAPPTDPASS</sequence>